<evidence type="ECO:0000313" key="2">
    <source>
        <dbReference type="Proteomes" id="UP000191518"/>
    </source>
</evidence>
<organism evidence="1 2">
    <name type="scientific">Penicillium vulpinum</name>
    <dbReference type="NCBI Taxonomy" id="29845"/>
    <lineage>
        <taxon>Eukaryota</taxon>
        <taxon>Fungi</taxon>
        <taxon>Dikarya</taxon>
        <taxon>Ascomycota</taxon>
        <taxon>Pezizomycotina</taxon>
        <taxon>Eurotiomycetes</taxon>
        <taxon>Eurotiomycetidae</taxon>
        <taxon>Eurotiales</taxon>
        <taxon>Aspergillaceae</taxon>
        <taxon>Penicillium</taxon>
    </lineage>
</organism>
<evidence type="ECO:0000313" key="1">
    <source>
        <dbReference type="EMBL" id="OQD94630.1"/>
    </source>
</evidence>
<sequence>MSNNRRGHNEGGTVPWADNPLRDPGTALSFPVSHLRFCLTCVKTCIVMWTQRGYENGFLSPFKVTCIQDSGSNNDCRDCAGSGVACVQIPEGAEGHRFELLALLSWVSLFWSPYDHLRASSAGLHVPVGVSVAALHNLGETVGRLCIAFCQLIENHIVSHSLQHNCPSRISSLRSYRTVLMNRELVPNPMGSTVPGNEIERLAVMSFSRHKLRDTEDMVHFWYGAVRDFQLTVTDTVQNDTRYTEHWSVQSRYISQFPLSILPPDLQRVPSRR</sequence>
<dbReference type="EMBL" id="MDYP01000133">
    <property type="protein sequence ID" value="OQD94630.1"/>
    <property type="molecule type" value="Genomic_DNA"/>
</dbReference>
<protein>
    <submittedName>
        <fullName evidence="1">Uncharacterized protein</fullName>
    </submittedName>
</protein>
<name>A0A1V6QZK0_9EURO</name>
<dbReference type="STRING" id="29845.A0A1V6QZK0"/>
<gene>
    <name evidence="1" type="ORF">PENVUL_c134G02026</name>
</gene>
<reference evidence="2" key="1">
    <citation type="journal article" date="2017" name="Nat. Microbiol.">
        <title>Global analysis of biosynthetic gene clusters reveals vast potential of secondary metabolite production in Penicillium species.</title>
        <authorList>
            <person name="Nielsen J.C."/>
            <person name="Grijseels S."/>
            <person name="Prigent S."/>
            <person name="Ji B."/>
            <person name="Dainat J."/>
            <person name="Nielsen K.F."/>
            <person name="Frisvad J.C."/>
            <person name="Workman M."/>
            <person name="Nielsen J."/>
        </authorList>
    </citation>
    <scope>NUCLEOTIDE SEQUENCE [LARGE SCALE GENOMIC DNA]</scope>
    <source>
        <strain evidence="2">IBT 29486</strain>
    </source>
</reference>
<dbReference type="OrthoDB" id="4366996at2759"/>
<comment type="caution">
    <text evidence="1">The sequence shown here is derived from an EMBL/GenBank/DDBJ whole genome shotgun (WGS) entry which is preliminary data.</text>
</comment>
<accession>A0A1V6QZK0</accession>
<proteinExistence type="predicted"/>
<dbReference type="AlphaFoldDB" id="A0A1V6QZK0"/>
<keyword evidence="2" id="KW-1185">Reference proteome</keyword>
<dbReference type="Proteomes" id="UP000191518">
    <property type="component" value="Unassembled WGS sequence"/>
</dbReference>